<keyword evidence="6 14" id="KW-0479">Metal-binding</keyword>
<keyword evidence="13 14" id="KW-0472">Membrane</keyword>
<organism evidence="17 18">
    <name type="scientific">Sulfurovum zhangzhouensis</name>
    <dbReference type="NCBI Taxonomy" id="3019067"/>
    <lineage>
        <taxon>Bacteria</taxon>
        <taxon>Pseudomonadati</taxon>
        <taxon>Campylobacterota</taxon>
        <taxon>Epsilonproteobacteria</taxon>
        <taxon>Campylobacterales</taxon>
        <taxon>Sulfurovaceae</taxon>
        <taxon>Sulfurovum</taxon>
    </lineage>
</organism>
<dbReference type="Pfam" id="PF00571">
    <property type="entry name" value="CBS"/>
    <property type="match status" value="2"/>
</dbReference>
<evidence type="ECO:0000313" key="18">
    <source>
        <dbReference type="Proteomes" id="UP001169069"/>
    </source>
</evidence>
<evidence type="ECO:0000256" key="1">
    <source>
        <dbReference type="ARBA" id="ARBA00004651"/>
    </source>
</evidence>
<dbReference type="Pfam" id="PF02163">
    <property type="entry name" value="Peptidase_M50"/>
    <property type="match status" value="2"/>
</dbReference>
<reference evidence="17" key="1">
    <citation type="submission" date="2023-01" db="EMBL/GenBank/DDBJ databases">
        <title>Sulfurovum sp. zt1-1 genome assembly.</title>
        <authorList>
            <person name="Wang J."/>
        </authorList>
    </citation>
    <scope>NUCLEOTIDE SEQUENCE</scope>
    <source>
        <strain evidence="17">Zt1-1</strain>
    </source>
</reference>
<dbReference type="SMART" id="SM00116">
    <property type="entry name" value="CBS"/>
    <property type="match status" value="2"/>
</dbReference>
<evidence type="ECO:0000256" key="8">
    <source>
        <dbReference type="ARBA" id="ARBA00022801"/>
    </source>
</evidence>
<feature type="transmembrane region" description="Helical" evidence="14">
    <location>
        <begin position="108"/>
        <end position="129"/>
    </location>
</feature>
<dbReference type="GO" id="GO:0008233">
    <property type="term" value="F:peptidase activity"/>
    <property type="evidence" value="ECO:0007669"/>
    <property type="project" value="UniProtKB-KW"/>
</dbReference>
<evidence type="ECO:0000256" key="5">
    <source>
        <dbReference type="ARBA" id="ARBA00022692"/>
    </source>
</evidence>
<dbReference type="InterPro" id="IPR016483">
    <property type="entry name" value="UCP006404_Pept_M50_CBS"/>
</dbReference>
<evidence type="ECO:0000259" key="16">
    <source>
        <dbReference type="PROSITE" id="PS51371"/>
    </source>
</evidence>
<evidence type="ECO:0000313" key="17">
    <source>
        <dbReference type="EMBL" id="MDM5271643.1"/>
    </source>
</evidence>
<feature type="transmembrane region" description="Helical" evidence="14">
    <location>
        <begin position="218"/>
        <end position="238"/>
    </location>
</feature>
<evidence type="ECO:0000256" key="4">
    <source>
        <dbReference type="ARBA" id="ARBA00022670"/>
    </source>
</evidence>
<dbReference type="GO" id="GO:0006508">
    <property type="term" value="P:proteolysis"/>
    <property type="evidence" value="ECO:0007669"/>
    <property type="project" value="UniProtKB-KW"/>
</dbReference>
<keyword evidence="9 14" id="KW-0862">Zinc</keyword>
<sequence length="375" mass="42100">MLKRKTEIFKLLGFTVSVDVSWGIILFLVVWSLAKGAFPAYYPNLSMQTYWIMGVIGALGLFLSIIIHEFSHSLVARKYGMDIKGITLFIFGGVAEMKDEPNNPKTEFFMAIAGPIASLILSMLFGILYQMATVMELPVPIIAILGYLSAINVLLAIFNMIPAFPTDGGRILRSILWWIKGDIRVATLVASRISVFFAMFIIFTGFMHLIQGNVMGGVWWILIGSFLFSAANSSYQSLLIKQSFAGKKVEDYMNKNPVTVPSHISLQEFVDQYLYPYHYKMFPVTQDGTISGLITLNALKSVPREKWPTTQVIQIMQKTTKDNTLPAAMSVQEAMFLMNESGISRMLVSAHHKIVGIITLKDMLEFFTLKIELEE</sequence>
<evidence type="ECO:0000256" key="12">
    <source>
        <dbReference type="ARBA" id="ARBA00023122"/>
    </source>
</evidence>
<dbReference type="InterPro" id="IPR000644">
    <property type="entry name" value="CBS_dom"/>
</dbReference>
<dbReference type="InterPro" id="IPR008915">
    <property type="entry name" value="Peptidase_M50"/>
</dbReference>
<keyword evidence="18" id="KW-1185">Reference proteome</keyword>
<feature type="transmembrane region" description="Helical" evidence="14">
    <location>
        <begin position="49"/>
        <end position="68"/>
    </location>
</feature>
<dbReference type="SUPFAM" id="SSF54631">
    <property type="entry name" value="CBS-domain pair"/>
    <property type="match status" value="1"/>
</dbReference>
<dbReference type="InterPro" id="IPR046342">
    <property type="entry name" value="CBS_dom_sf"/>
</dbReference>
<feature type="domain" description="CBS" evidence="16">
    <location>
        <begin position="253"/>
        <end position="309"/>
    </location>
</feature>
<keyword evidence="12 15" id="KW-0129">CBS domain</keyword>
<comment type="similarity">
    <text evidence="2 14">Belongs to the peptidase M50B family.</text>
</comment>
<evidence type="ECO:0000256" key="7">
    <source>
        <dbReference type="ARBA" id="ARBA00022737"/>
    </source>
</evidence>
<dbReference type="PANTHER" id="PTHR39188">
    <property type="entry name" value="MEMBRANE-ASSOCIATED ZINC METALLOPROTEASE M50B"/>
    <property type="match status" value="1"/>
</dbReference>
<keyword evidence="10 14" id="KW-1133">Transmembrane helix</keyword>
<keyword evidence="11 14" id="KW-0482">Metalloprotease</keyword>
<evidence type="ECO:0000256" key="11">
    <source>
        <dbReference type="ARBA" id="ARBA00023049"/>
    </source>
</evidence>
<feature type="transmembrane region" description="Helical" evidence="14">
    <location>
        <begin position="141"/>
        <end position="164"/>
    </location>
</feature>
<dbReference type="PANTHER" id="PTHR39188:SF3">
    <property type="entry name" value="STAGE IV SPORULATION PROTEIN FB"/>
    <property type="match status" value="1"/>
</dbReference>
<comment type="caution">
    <text evidence="17">The sequence shown here is derived from an EMBL/GenBank/DDBJ whole genome shotgun (WGS) entry which is preliminary data.</text>
</comment>
<evidence type="ECO:0000256" key="10">
    <source>
        <dbReference type="ARBA" id="ARBA00022989"/>
    </source>
</evidence>
<evidence type="ECO:0000256" key="3">
    <source>
        <dbReference type="ARBA" id="ARBA00022475"/>
    </source>
</evidence>
<dbReference type="CDD" id="cd06164">
    <property type="entry name" value="S2P-M50_SpoIVFB_CBS"/>
    <property type="match status" value="1"/>
</dbReference>
<keyword evidence="5 14" id="KW-0812">Transmembrane</keyword>
<name>A0ABT7QXT2_9BACT</name>
<proteinExistence type="inferred from homology"/>
<evidence type="ECO:0000256" key="6">
    <source>
        <dbReference type="ARBA" id="ARBA00022723"/>
    </source>
</evidence>
<evidence type="ECO:0000256" key="15">
    <source>
        <dbReference type="PROSITE-ProRule" id="PRU00703"/>
    </source>
</evidence>
<dbReference type="PROSITE" id="PS51371">
    <property type="entry name" value="CBS"/>
    <property type="match status" value="2"/>
</dbReference>
<keyword evidence="7" id="KW-0677">Repeat</keyword>
<keyword evidence="4 14" id="KW-0645">Protease</keyword>
<keyword evidence="3 14" id="KW-1003">Cell membrane</keyword>
<evidence type="ECO:0000256" key="14">
    <source>
        <dbReference type="PIRNR" id="PIRNR006404"/>
    </source>
</evidence>
<feature type="transmembrane region" description="Helical" evidence="14">
    <location>
        <begin position="12"/>
        <end position="34"/>
    </location>
</feature>
<dbReference type="PIRSF" id="PIRSF006404">
    <property type="entry name" value="UCP006404_Pept_M50_CBS"/>
    <property type="match status" value="1"/>
</dbReference>
<feature type="transmembrane region" description="Helical" evidence="14">
    <location>
        <begin position="185"/>
        <end position="206"/>
    </location>
</feature>
<dbReference type="Proteomes" id="UP001169069">
    <property type="component" value="Unassembled WGS sequence"/>
</dbReference>
<dbReference type="RefSeq" id="WP_289413287.1">
    <property type="nucleotide sequence ID" value="NZ_JAQIBD010000002.1"/>
</dbReference>
<evidence type="ECO:0000256" key="13">
    <source>
        <dbReference type="ARBA" id="ARBA00023136"/>
    </source>
</evidence>
<accession>A0ABT7QXT2</accession>
<dbReference type="Gene3D" id="3.10.580.10">
    <property type="entry name" value="CBS-domain"/>
    <property type="match status" value="1"/>
</dbReference>
<gene>
    <name evidence="17" type="ORF">PGH07_05610</name>
</gene>
<feature type="domain" description="CBS" evidence="16">
    <location>
        <begin position="316"/>
        <end position="375"/>
    </location>
</feature>
<evidence type="ECO:0000256" key="2">
    <source>
        <dbReference type="ARBA" id="ARBA00007931"/>
    </source>
</evidence>
<evidence type="ECO:0000256" key="9">
    <source>
        <dbReference type="ARBA" id="ARBA00022833"/>
    </source>
</evidence>
<comment type="subcellular location">
    <subcellularLocation>
        <location evidence="1 14">Cell membrane</location>
        <topology evidence="1 14">Multi-pass membrane protein</topology>
    </subcellularLocation>
</comment>
<protein>
    <recommendedName>
        <fullName evidence="14">Zinc metalloprotease</fullName>
    </recommendedName>
</protein>
<comment type="cofactor">
    <cofactor evidence="14">
        <name>Zn(2+)</name>
        <dbReference type="ChEBI" id="CHEBI:29105"/>
    </cofactor>
    <text evidence="14">Binds 1 zinc ion per subunit.</text>
</comment>
<dbReference type="EMBL" id="JAQIBD010000002">
    <property type="protein sequence ID" value="MDM5271643.1"/>
    <property type="molecule type" value="Genomic_DNA"/>
</dbReference>
<keyword evidence="8 14" id="KW-0378">Hydrolase</keyword>